<feature type="compositionally biased region" description="Basic and acidic residues" evidence="1">
    <location>
        <begin position="600"/>
        <end position="635"/>
    </location>
</feature>
<feature type="compositionally biased region" description="Polar residues" evidence="1">
    <location>
        <begin position="739"/>
        <end position="754"/>
    </location>
</feature>
<feature type="compositionally biased region" description="Low complexity" evidence="1">
    <location>
        <begin position="636"/>
        <end position="657"/>
    </location>
</feature>
<feature type="region of interest" description="Disordered" evidence="1">
    <location>
        <begin position="590"/>
        <end position="657"/>
    </location>
</feature>
<keyword evidence="2" id="KW-0472">Membrane</keyword>
<comment type="caution">
    <text evidence="3">The sequence shown here is derived from an EMBL/GenBank/DDBJ whole genome shotgun (WGS) entry which is preliminary data.</text>
</comment>
<feature type="compositionally biased region" description="Low complexity" evidence="1">
    <location>
        <begin position="590"/>
        <end position="599"/>
    </location>
</feature>
<feature type="transmembrane region" description="Helical" evidence="2">
    <location>
        <begin position="12"/>
        <end position="31"/>
    </location>
</feature>
<dbReference type="PANTHER" id="PTHR37538">
    <property type="entry name" value="BTB DOMAIN-CONTAINING PROTEIN"/>
    <property type="match status" value="1"/>
</dbReference>
<reference evidence="3 4" key="1">
    <citation type="submission" date="2024-09" db="EMBL/GenBank/DDBJ databases">
        <title>Itraconazole resistance in Madurella fahalii resulting from another homologue of gene encoding cytochrome P450 14-alpha sterol demethylase (CYP51).</title>
        <authorList>
            <person name="Yoshioka I."/>
            <person name="Fahal A.H."/>
            <person name="Kaneko S."/>
            <person name="Yaguchi T."/>
        </authorList>
    </citation>
    <scope>NUCLEOTIDE SEQUENCE [LARGE SCALE GENOMIC DNA]</scope>
    <source>
        <strain evidence="3 4">IFM 68171</strain>
    </source>
</reference>
<evidence type="ECO:0000256" key="2">
    <source>
        <dbReference type="SAM" id="Phobius"/>
    </source>
</evidence>
<dbReference type="EMBL" id="BAAFSV010000002">
    <property type="protein sequence ID" value="GAB1313748.1"/>
    <property type="molecule type" value="Genomic_DNA"/>
</dbReference>
<gene>
    <name evidence="3" type="ORF">MFIFM68171_03958</name>
</gene>
<accession>A0ABQ0G7K9</accession>
<organism evidence="3 4">
    <name type="scientific">Madurella fahalii</name>
    <dbReference type="NCBI Taxonomy" id="1157608"/>
    <lineage>
        <taxon>Eukaryota</taxon>
        <taxon>Fungi</taxon>
        <taxon>Dikarya</taxon>
        <taxon>Ascomycota</taxon>
        <taxon>Pezizomycotina</taxon>
        <taxon>Sordariomycetes</taxon>
        <taxon>Sordariomycetidae</taxon>
        <taxon>Sordariales</taxon>
        <taxon>Sordariales incertae sedis</taxon>
        <taxon>Madurella</taxon>
    </lineage>
</organism>
<feature type="compositionally biased region" description="Basic and acidic residues" evidence="1">
    <location>
        <begin position="804"/>
        <end position="815"/>
    </location>
</feature>
<feature type="region of interest" description="Disordered" evidence="1">
    <location>
        <begin position="278"/>
        <end position="305"/>
    </location>
</feature>
<dbReference type="PANTHER" id="PTHR37538:SF1">
    <property type="entry name" value="BTB DOMAIN-CONTAINING PROTEIN"/>
    <property type="match status" value="1"/>
</dbReference>
<feature type="region of interest" description="Disordered" evidence="1">
    <location>
        <begin position="483"/>
        <end position="558"/>
    </location>
</feature>
<feature type="region of interest" description="Disordered" evidence="1">
    <location>
        <begin position="404"/>
        <end position="440"/>
    </location>
</feature>
<dbReference type="RefSeq" id="XP_070915479.1">
    <property type="nucleotide sequence ID" value="XM_071059378.1"/>
</dbReference>
<feature type="compositionally biased region" description="Basic and acidic residues" evidence="1">
    <location>
        <begin position="483"/>
        <end position="506"/>
    </location>
</feature>
<feature type="region of interest" description="Disordered" evidence="1">
    <location>
        <begin position="317"/>
        <end position="385"/>
    </location>
</feature>
<feature type="compositionally biased region" description="Polar residues" evidence="1">
    <location>
        <begin position="405"/>
        <end position="416"/>
    </location>
</feature>
<keyword evidence="2" id="KW-1133">Transmembrane helix</keyword>
<sequence length="847" mass="90546">MSYLCNLNVYITVEAATLIALTFIAFTSILFRSIMARKKKSGSAKGPQQATGPKPAGGQKVNDAKGLVPAKPGPAAPPVIQEVDNRPETSPYGSPACTIPFASPLTMPLDILKKSPKLHAAYEGRLPELPTIPGDVGHILVHYLHTGTYGSLRPKPTDKMSKQVCELKTSIQTYAAARAYDLPDLMRLAEAKIDKYGEGLPLTALLEVARDAYPTLTEGDEWFLDYLRSRIRPHLKDPKSLLGSNLLDQISSILSPNRVLLRTVLELFCERIVVRPEPASPPAASPITSPGSSRPATPLPPASPMSLLEMRSRSILRDEFPSARKKSTPLPSPEAMSEAPRSKEASPAPAPPAAASPKPKQGSKGKHKPTQPPAPVSLDVVPQPEQANKAKAIVMPKVETVTGPELNTSIEPQARSTVEPEVKAPVESEAKAAVEPKVEPTVEAEVTAAIEPEVKTAVESKDEPACELEAKAVVEPEVKAAVESKVEPACEPEVKAAVEPEVKQEETSQDSILIPQRERKDSGKGIELEPVIKELDPTPEPEPVPELETKLQSGPQRPVVREVDSGFWDYTPAEVEPAKEPVLSVVELESASPAAAPAQEAKEGSGVDARDFAGPDADDKTDKGKTIDTESEPLKESVAPSLSAPEPEPAAEAAVEAAAAKVGLEPIPEPEPLLANLAEEVATKSDEVDKLELPSWTTADELMPEMGQSKEVKAQPETEKEHKEMVEPDAAAKPEPEATSSKAVNLSDDSQPAESTEPKAAEPGLVEGPKPAVEPETQPVDTDAAILPVASAVAEPIAVTGAKDTTEQENAKDEAEQAGLQPCGAQARQRSWKKRFLSLRYPFIRNM</sequence>
<keyword evidence="4" id="KW-1185">Reference proteome</keyword>
<feature type="region of interest" description="Disordered" evidence="1">
    <location>
        <begin position="699"/>
        <end position="777"/>
    </location>
</feature>
<feature type="compositionally biased region" description="Basic and acidic residues" evidence="1">
    <location>
        <begin position="516"/>
        <end position="536"/>
    </location>
</feature>
<evidence type="ECO:0000256" key="1">
    <source>
        <dbReference type="SAM" id="MobiDB-lite"/>
    </source>
</evidence>
<evidence type="ECO:0000313" key="3">
    <source>
        <dbReference type="EMBL" id="GAB1313748.1"/>
    </source>
</evidence>
<proteinExistence type="predicted"/>
<feature type="region of interest" description="Disordered" evidence="1">
    <location>
        <begin position="800"/>
        <end position="827"/>
    </location>
</feature>
<protein>
    <submittedName>
        <fullName evidence="3">Uncharacterized protein</fullName>
    </submittedName>
</protein>
<dbReference type="Proteomes" id="UP001628179">
    <property type="component" value="Unassembled WGS sequence"/>
</dbReference>
<name>A0ABQ0G7K9_9PEZI</name>
<feature type="region of interest" description="Disordered" evidence="1">
    <location>
        <begin position="41"/>
        <end position="91"/>
    </location>
</feature>
<keyword evidence="2" id="KW-0812">Transmembrane</keyword>
<feature type="compositionally biased region" description="Basic and acidic residues" evidence="1">
    <location>
        <begin position="418"/>
        <end position="440"/>
    </location>
</feature>
<dbReference type="GeneID" id="98174701"/>
<feature type="compositionally biased region" description="Basic and acidic residues" evidence="1">
    <location>
        <begin position="708"/>
        <end position="736"/>
    </location>
</feature>
<evidence type="ECO:0000313" key="4">
    <source>
        <dbReference type="Proteomes" id="UP001628179"/>
    </source>
</evidence>